<proteinExistence type="predicted"/>
<dbReference type="STRING" id="1817772.A2527_07910"/>
<reference evidence="4 5" key="1">
    <citation type="journal article" date="2016" name="Nat. Commun.">
        <title>Thousands of microbial genomes shed light on interconnected biogeochemical processes in an aquifer system.</title>
        <authorList>
            <person name="Anantharaman K."/>
            <person name="Brown C.T."/>
            <person name="Hug L.A."/>
            <person name="Sharon I."/>
            <person name="Castelle C.J."/>
            <person name="Probst A.J."/>
            <person name="Thomas B.C."/>
            <person name="Singh A."/>
            <person name="Wilkins M.J."/>
            <person name="Karaoz U."/>
            <person name="Brodie E.L."/>
            <person name="Williams K.H."/>
            <person name="Hubbard S.S."/>
            <person name="Banfield J.F."/>
        </authorList>
    </citation>
    <scope>NUCLEOTIDE SEQUENCE [LARGE SCALE GENOMIC DNA]</scope>
</reference>
<accession>A0A1F6GAF8</accession>
<dbReference type="CDD" id="cd00156">
    <property type="entry name" value="REC"/>
    <property type="match status" value="1"/>
</dbReference>
<dbReference type="SMART" id="SM00448">
    <property type="entry name" value="REC"/>
    <property type="match status" value="1"/>
</dbReference>
<dbReference type="InterPro" id="IPR011006">
    <property type="entry name" value="CheY-like_superfamily"/>
</dbReference>
<feature type="modified residue" description="4-aspartylphosphate" evidence="2">
    <location>
        <position position="192"/>
    </location>
</feature>
<dbReference type="GO" id="GO:0000160">
    <property type="term" value="P:phosphorelay signal transduction system"/>
    <property type="evidence" value="ECO:0007669"/>
    <property type="project" value="InterPro"/>
</dbReference>
<dbReference type="InterPro" id="IPR050595">
    <property type="entry name" value="Bact_response_regulator"/>
</dbReference>
<name>A0A1F6GAF8_9PROT</name>
<protein>
    <recommendedName>
        <fullName evidence="3">Response regulatory domain-containing protein</fullName>
    </recommendedName>
</protein>
<dbReference type="PANTHER" id="PTHR44591:SF3">
    <property type="entry name" value="RESPONSE REGULATORY DOMAIN-CONTAINING PROTEIN"/>
    <property type="match status" value="1"/>
</dbReference>
<sequence>MSAKNLLLINQPIEVHLIAQEAQLPVMEAEHNLEGIRKIIRYRPDLVIANVDEIEFGGLVMMHVLNLIQICPSVILIFEKKAPEGLKEEFANILNILPRAELGAQLPSLLAQPLPRNKPTDYPYHLKEHEWCSLLSAKTKTRILVAEDSTWFRKLNLMLLDQTEQYHLFSATDGMDAILKALLIRPDLILADVSMPGVDGVEMSQLLYIIDQPFPILFLTALQDQESQRRAKNIEGVLGFVDKTLLRDPKAFIAQIEWALKMARTLKSSFEATFEKGQMDALMRPGKDRGIFLPGSGFMSIGSRYSPGTFLESRIAQKKAKLAKGS</sequence>
<comment type="caution">
    <text evidence="4">The sequence shown here is derived from an EMBL/GenBank/DDBJ whole genome shotgun (WGS) entry which is preliminary data.</text>
</comment>
<evidence type="ECO:0000313" key="4">
    <source>
        <dbReference type="EMBL" id="OGG95091.1"/>
    </source>
</evidence>
<evidence type="ECO:0000313" key="5">
    <source>
        <dbReference type="Proteomes" id="UP000178449"/>
    </source>
</evidence>
<evidence type="ECO:0000259" key="3">
    <source>
        <dbReference type="PROSITE" id="PS50110"/>
    </source>
</evidence>
<evidence type="ECO:0000256" key="2">
    <source>
        <dbReference type="PROSITE-ProRule" id="PRU00169"/>
    </source>
</evidence>
<dbReference type="AlphaFoldDB" id="A0A1F6GAF8"/>
<organism evidence="4 5">
    <name type="scientific">Candidatus Lambdaproteobacteria bacterium RIFOXYD2_FULL_50_16</name>
    <dbReference type="NCBI Taxonomy" id="1817772"/>
    <lineage>
        <taxon>Bacteria</taxon>
        <taxon>Pseudomonadati</taxon>
        <taxon>Pseudomonadota</taxon>
        <taxon>Candidatus Lambdaproteobacteria</taxon>
    </lineage>
</organism>
<keyword evidence="1 2" id="KW-0597">Phosphoprotein</keyword>
<dbReference type="InterPro" id="IPR001789">
    <property type="entry name" value="Sig_transdc_resp-reg_receiver"/>
</dbReference>
<dbReference type="Proteomes" id="UP000178449">
    <property type="component" value="Unassembled WGS sequence"/>
</dbReference>
<dbReference type="SUPFAM" id="SSF52172">
    <property type="entry name" value="CheY-like"/>
    <property type="match status" value="1"/>
</dbReference>
<dbReference type="PANTHER" id="PTHR44591">
    <property type="entry name" value="STRESS RESPONSE REGULATOR PROTEIN 1"/>
    <property type="match status" value="1"/>
</dbReference>
<feature type="domain" description="Response regulatory" evidence="3">
    <location>
        <begin position="142"/>
        <end position="258"/>
    </location>
</feature>
<gene>
    <name evidence="4" type="ORF">A2527_07910</name>
</gene>
<evidence type="ECO:0000256" key="1">
    <source>
        <dbReference type="ARBA" id="ARBA00022553"/>
    </source>
</evidence>
<dbReference type="EMBL" id="MFNE01000026">
    <property type="protein sequence ID" value="OGG95091.1"/>
    <property type="molecule type" value="Genomic_DNA"/>
</dbReference>
<dbReference type="Gene3D" id="3.40.50.2300">
    <property type="match status" value="1"/>
</dbReference>
<dbReference type="Pfam" id="PF00072">
    <property type="entry name" value="Response_reg"/>
    <property type="match status" value="1"/>
</dbReference>
<dbReference type="PROSITE" id="PS50110">
    <property type="entry name" value="RESPONSE_REGULATORY"/>
    <property type="match status" value="1"/>
</dbReference>